<evidence type="ECO:0000256" key="4">
    <source>
        <dbReference type="SAM" id="SignalP"/>
    </source>
</evidence>
<keyword evidence="7" id="KW-1185">Reference proteome</keyword>
<dbReference type="PROSITE" id="PS00941">
    <property type="entry name" value="CARBOXYLESTERASE_B_2"/>
    <property type="match status" value="1"/>
</dbReference>
<dbReference type="InterPro" id="IPR029058">
    <property type="entry name" value="AB_hydrolase_fold"/>
</dbReference>
<feature type="signal peptide" evidence="4">
    <location>
        <begin position="1"/>
        <end position="19"/>
    </location>
</feature>
<dbReference type="Gene3D" id="3.40.50.1820">
    <property type="entry name" value="alpha/beta hydrolase"/>
    <property type="match status" value="1"/>
</dbReference>
<accession>A0AAW1VD80</accession>
<evidence type="ECO:0000313" key="6">
    <source>
        <dbReference type="EMBL" id="KAK9890373.1"/>
    </source>
</evidence>
<evidence type="ECO:0000256" key="1">
    <source>
        <dbReference type="ARBA" id="ARBA00005964"/>
    </source>
</evidence>
<evidence type="ECO:0000256" key="3">
    <source>
        <dbReference type="ARBA" id="ARBA00023180"/>
    </source>
</evidence>
<dbReference type="PANTHER" id="PTHR43903">
    <property type="entry name" value="NEUROLIGIN"/>
    <property type="match status" value="1"/>
</dbReference>
<keyword evidence="3" id="KW-0325">Glycoprotein</keyword>
<evidence type="ECO:0000256" key="2">
    <source>
        <dbReference type="ARBA" id="ARBA00022729"/>
    </source>
</evidence>
<gene>
    <name evidence="6" type="ORF">WA026_010466</name>
</gene>
<dbReference type="InterPro" id="IPR019819">
    <property type="entry name" value="Carboxylesterase_B_CS"/>
</dbReference>
<feature type="domain" description="Carboxylesterase type B" evidence="5">
    <location>
        <begin position="28"/>
        <end position="567"/>
    </location>
</feature>
<evidence type="ECO:0000313" key="7">
    <source>
        <dbReference type="Proteomes" id="UP001431783"/>
    </source>
</evidence>
<dbReference type="InterPro" id="IPR051093">
    <property type="entry name" value="Neuroligin/BSAL"/>
</dbReference>
<reference evidence="6 7" key="1">
    <citation type="submission" date="2023-03" db="EMBL/GenBank/DDBJ databases">
        <title>Genome insight into feeding habits of ladybird beetles.</title>
        <authorList>
            <person name="Li H.-S."/>
            <person name="Huang Y.-H."/>
            <person name="Pang H."/>
        </authorList>
    </citation>
    <scope>NUCLEOTIDE SEQUENCE [LARGE SCALE GENOMIC DNA]</scope>
    <source>
        <strain evidence="6">SYSU_2023b</strain>
        <tissue evidence="6">Whole body</tissue>
    </source>
</reference>
<name>A0AAW1VD80_9CUCU</name>
<proteinExistence type="inferred from homology"/>
<dbReference type="SUPFAM" id="SSF53474">
    <property type="entry name" value="alpha/beta-Hydrolases"/>
    <property type="match status" value="1"/>
</dbReference>
<comment type="similarity">
    <text evidence="1">Belongs to the type-B carboxylesterase/lipase family.</text>
</comment>
<protein>
    <recommendedName>
        <fullName evidence="5">Carboxylesterase type B domain-containing protein</fullName>
    </recommendedName>
</protein>
<dbReference type="Proteomes" id="UP001431783">
    <property type="component" value="Unassembled WGS sequence"/>
</dbReference>
<organism evidence="6 7">
    <name type="scientific">Henosepilachna vigintioctopunctata</name>
    <dbReference type="NCBI Taxonomy" id="420089"/>
    <lineage>
        <taxon>Eukaryota</taxon>
        <taxon>Metazoa</taxon>
        <taxon>Ecdysozoa</taxon>
        <taxon>Arthropoda</taxon>
        <taxon>Hexapoda</taxon>
        <taxon>Insecta</taxon>
        <taxon>Pterygota</taxon>
        <taxon>Neoptera</taxon>
        <taxon>Endopterygota</taxon>
        <taxon>Coleoptera</taxon>
        <taxon>Polyphaga</taxon>
        <taxon>Cucujiformia</taxon>
        <taxon>Coccinelloidea</taxon>
        <taxon>Coccinellidae</taxon>
        <taxon>Epilachninae</taxon>
        <taxon>Epilachnini</taxon>
        <taxon>Henosepilachna</taxon>
    </lineage>
</organism>
<evidence type="ECO:0000259" key="5">
    <source>
        <dbReference type="Pfam" id="PF00135"/>
    </source>
</evidence>
<dbReference type="Pfam" id="PF00135">
    <property type="entry name" value="COesterase"/>
    <property type="match status" value="1"/>
</dbReference>
<dbReference type="EMBL" id="JARQZJ010000125">
    <property type="protein sequence ID" value="KAK9890373.1"/>
    <property type="molecule type" value="Genomic_DNA"/>
</dbReference>
<comment type="caution">
    <text evidence="6">The sequence shown here is derived from an EMBL/GenBank/DDBJ whole genome shotgun (WGS) entry which is preliminary data.</text>
</comment>
<dbReference type="InterPro" id="IPR002018">
    <property type="entry name" value="CarbesteraseB"/>
</dbReference>
<sequence>MLRLTLCYLFTLYFLKIFGAKERADRLPVISIPNQGEIKGVEISKNRVHKIIAYYGIPYAQAPLEHLRFAPPMVDPLPSWEGVRNLASYKPSCLQNPEDFRDEDLPFFKLITNITDIELSEDCLYLNIFVPMGNVPAGGFATVVWFHPGHFTTGSPVFWNPHTLVYSQRVIIVTVAFRINIFGFLTTMDGEAPGNFGLMDQQASLTWIKNNIEKFSGNPNNVCLMGYGTGGTSIGIHMINSESKQLFHKAIIMSSNILSTTEIKEPAEQKEYLDNIAHTFGCDRTPTSQLLECLRRADGKDLIKFTVNTNWKPVIDVGLSNKSNGFIPEPPNSYFERGDFHKIPILSGYTHMEKVLGIDQIKNISGQASSDYLNGLLKDVITSDTVFPNMSDPNCGSNNTELITDAIIFFYGSTNPSVTANELLKIIADFTTEKNFAASTFLLATYSSKFEPTFMYRFDMKPVTESAVEQLPEWVTVPHLFDLLYVWGVPYWTTSDETQWAYSDKRIADTIMSLWMNFAKTSDPTEGSIYPITWEPFQSDKPGILIVNRTFDMSHSKNLNYKAFEFWNDYYPKIVKMASQCCSFTDSVGIVTFSYHTLLIWFPFHIYYEVSYGI</sequence>
<keyword evidence="2 4" id="KW-0732">Signal</keyword>
<feature type="chain" id="PRO_5043833739" description="Carboxylesterase type B domain-containing protein" evidence="4">
    <location>
        <begin position="20"/>
        <end position="614"/>
    </location>
</feature>
<dbReference type="AlphaFoldDB" id="A0AAW1VD80"/>